<dbReference type="EMBL" id="CM042882">
    <property type="protein sequence ID" value="KAI4383281.1"/>
    <property type="molecule type" value="Genomic_DNA"/>
</dbReference>
<protein>
    <submittedName>
        <fullName evidence="1">Uncharacterized protein</fullName>
    </submittedName>
</protein>
<name>A0ACB9RVQ4_9MYRT</name>
<comment type="caution">
    <text evidence="1">The sequence shown here is derived from an EMBL/GenBank/DDBJ whole genome shotgun (WGS) entry which is preliminary data.</text>
</comment>
<keyword evidence="2" id="KW-1185">Reference proteome</keyword>
<dbReference type="Proteomes" id="UP001057402">
    <property type="component" value="Chromosome 3"/>
</dbReference>
<sequence>MNRAQALWEFCAPKAILRELHESAFKLGLGAGGQLCLVHVLVNLLGGCNNCIYSRRVSLQKDSWSQQLILPCLILTWFTLAIWAVVTGTLPNDKLRASCPPYFMLIGGIACFVHLFLAGTDDYSWQLVGIFR</sequence>
<organism evidence="1 2">
    <name type="scientific">Melastoma candidum</name>
    <dbReference type="NCBI Taxonomy" id="119954"/>
    <lineage>
        <taxon>Eukaryota</taxon>
        <taxon>Viridiplantae</taxon>
        <taxon>Streptophyta</taxon>
        <taxon>Embryophyta</taxon>
        <taxon>Tracheophyta</taxon>
        <taxon>Spermatophyta</taxon>
        <taxon>Magnoliopsida</taxon>
        <taxon>eudicotyledons</taxon>
        <taxon>Gunneridae</taxon>
        <taxon>Pentapetalae</taxon>
        <taxon>rosids</taxon>
        <taxon>malvids</taxon>
        <taxon>Myrtales</taxon>
        <taxon>Melastomataceae</taxon>
        <taxon>Melastomatoideae</taxon>
        <taxon>Melastomateae</taxon>
        <taxon>Melastoma</taxon>
    </lineage>
</organism>
<accession>A0ACB9RVQ4</accession>
<gene>
    <name evidence="1" type="ORF">MLD38_009138</name>
</gene>
<evidence type="ECO:0000313" key="1">
    <source>
        <dbReference type="EMBL" id="KAI4383281.1"/>
    </source>
</evidence>
<proteinExistence type="predicted"/>
<reference evidence="2" key="1">
    <citation type="journal article" date="2023" name="Front. Plant Sci.">
        <title>Chromosomal-level genome assembly of Melastoma candidum provides insights into trichome evolution.</title>
        <authorList>
            <person name="Zhong Y."/>
            <person name="Wu W."/>
            <person name="Sun C."/>
            <person name="Zou P."/>
            <person name="Liu Y."/>
            <person name="Dai S."/>
            <person name="Zhou R."/>
        </authorList>
    </citation>
    <scope>NUCLEOTIDE SEQUENCE [LARGE SCALE GENOMIC DNA]</scope>
</reference>
<evidence type="ECO:0000313" key="2">
    <source>
        <dbReference type="Proteomes" id="UP001057402"/>
    </source>
</evidence>